<evidence type="ECO:0000313" key="2">
    <source>
        <dbReference type="Proteomes" id="UP001066276"/>
    </source>
</evidence>
<comment type="caution">
    <text evidence="1">The sequence shown here is derived from an EMBL/GenBank/DDBJ whole genome shotgun (WGS) entry which is preliminary data.</text>
</comment>
<organism evidence="1 2">
    <name type="scientific">Pleurodeles waltl</name>
    <name type="common">Iberian ribbed newt</name>
    <dbReference type="NCBI Taxonomy" id="8319"/>
    <lineage>
        <taxon>Eukaryota</taxon>
        <taxon>Metazoa</taxon>
        <taxon>Chordata</taxon>
        <taxon>Craniata</taxon>
        <taxon>Vertebrata</taxon>
        <taxon>Euteleostomi</taxon>
        <taxon>Amphibia</taxon>
        <taxon>Batrachia</taxon>
        <taxon>Caudata</taxon>
        <taxon>Salamandroidea</taxon>
        <taxon>Salamandridae</taxon>
        <taxon>Pleurodelinae</taxon>
        <taxon>Pleurodeles</taxon>
    </lineage>
</organism>
<proteinExistence type="predicted"/>
<dbReference type="AlphaFoldDB" id="A0AAV7VJ60"/>
<protein>
    <submittedName>
        <fullName evidence="1">Uncharacterized protein</fullName>
    </submittedName>
</protein>
<evidence type="ECO:0000313" key="1">
    <source>
        <dbReference type="EMBL" id="KAJ1200575.1"/>
    </source>
</evidence>
<name>A0AAV7VJ60_PLEWA</name>
<dbReference type="EMBL" id="JANPWB010000003">
    <property type="protein sequence ID" value="KAJ1200575.1"/>
    <property type="molecule type" value="Genomic_DNA"/>
</dbReference>
<sequence>MLGYSPGFRHCCLEKAKPTLLSIAVETGTVEATLRGLSTSLLRPENPYGALHHGSFAGTVPATQRIHVTLGAVRTHTPCAREEWKSSPGKPLDGVGRHSVGRAPCLQSGNGAGGSTTRLASVEEQAWCNCARRGGRFFSPRLRGSRPRRQCDVDPHLRPVTHTTLVAGEHIDCLVGSRIFILYTPPCPQRATK</sequence>
<keyword evidence="2" id="KW-1185">Reference proteome</keyword>
<dbReference type="Proteomes" id="UP001066276">
    <property type="component" value="Chromosome 2_1"/>
</dbReference>
<reference evidence="1" key="1">
    <citation type="journal article" date="2022" name="bioRxiv">
        <title>Sequencing and chromosome-scale assembly of the giantPleurodeles waltlgenome.</title>
        <authorList>
            <person name="Brown T."/>
            <person name="Elewa A."/>
            <person name="Iarovenko S."/>
            <person name="Subramanian E."/>
            <person name="Araus A.J."/>
            <person name="Petzold A."/>
            <person name="Susuki M."/>
            <person name="Suzuki K.-i.T."/>
            <person name="Hayashi T."/>
            <person name="Toyoda A."/>
            <person name="Oliveira C."/>
            <person name="Osipova E."/>
            <person name="Leigh N.D."/>
            <person name="Simon A."/>
            <person name="Yun M.H."/>
        </authorList>
    </citation>
    <scope>NUCLEOTIDE SEQUENCE</scope>
    <source>
        <strain evidence="1">20211129_DDA</strain>
        <tissue evidence="1">Liver</tissue>
    </source>
</reference>
<gene>
    <name evidence="1" type="ORF">NDU88_004398</name>
</gene>
<accession>A0AAV7VJ60</accession>